<dbReference type="PANTHER" id="PTHR46558">
    <property type="entry name" value="TRACRIPTIONAL REGULATORY PROTEIN-RELATED-RELATED"/>
    <property type="match status" value="1"/>
</dbReference>
<dbReference type="Proteomes" id="UP000095662">
    <property type="component" value="Unassembled WGS sequence"/>
</dbReference>
<dbReference type="OrthoDB" id="6315255at2"/>
<organism evidence="3 4">
    <name type="scientific">[Eubacterium] siraeum</name>
    <dbReference type="NCBI Taxonomy" id="39492"/>
    <lineage>
        <taxon>Bacteria</taxon>
        <taxon>Bacillati</taxon>
        <taxon>Bacillota</taxon>
        <taxon>Clostridia</taxon>
        <taxon>Eubacteriales</taxon>
        <taxon>Oscillospiraceae</taxon>
        <taxon>Oscillospiraceae incertae sedis</taxon>
    </lineage>
</organism>
<dbReference type="PROSITE" id="PS50943">
    <property type="entry name" value="HTH_CROC1"/>
    <property type="match status" value="1"/>
</dbReference>
<protein>
    <submittedName>
        <fullName evidence="3">Transcriptional regulator, y4mF family</fullName>
    </submittedName>
</protein>
<dbReference type="SUPFAM" id="SSF47413">
    <property type="entry name" value="lambda repressor-like DNA-binding domains"/>
    <property type="match status" value="1"/>
</dbReference>
<dbReference type="GO" id="GO:0003677">
    <property type="term" value="F:DNA binding"/>
    <property type="evidence" value="ECO:0007669"/>
    <property type="project" value="UniProtKB-KW"/>
</dbReference>
<feature type="domain" description="HTH cro/C1-type" evidence="2">
    <location>
        <begin position="7"/>
        <end position="62"/>
    </location>
</feature>
<dbReference type="SMART" id="SM00530">
    <property type="entry name" value="HTH_XRE"/>
    <property type="match status" value="1"/>
</dbReference>
<evidence type="ECO:0000313" key="3">
    <source>
        <dbReference type="EMBL" id="CUQ88836.1"/>
    </source>
</evidence>
<dbReference type="PANTHER" id="PTHR46558:SF4">
    <property type="entry name" value="DNA-BIDING PHAGE PROTEIN"/>
    <property type="match status" value="1"/>
</dbReference>
<dbReference type="Gene3D" id="1.10.260.40">
    <property type="entry name" value="lambda repressor-like DNA-binding domains"/>
    <property type="match status" value="1"/>
</dbReference>
<sequence>MKFCDKVKKERRAKGLTQQQFADMLGVSLRTITNYEKGESYPKQREIYGKMAEILGVDINYLLTENEEFYINANEKYGATGAQQAKALMQEVTGLFAGGELDQDDMDEMMKAIQDAYWIAKEKNRKYVSKRKEHEC</sequence>
<evidence type="ECO:0000259" key="2">
    <source>
        <dbReference type="PROSITE" id="PS50943"/>
    </source>
</evidence>
<dbReference type="InterPro" id="IPR001387">
    <property type="entry name" value="Cro/C1-type_HTH"/>
</dbReference>
<dbReference type="InterPro" id="IPR010982">
    <property type="entry name" value="Lambda_DNA-bd_dom_sf"/>
</dbReference>
<gene>
    <name evidence="3" type="ORF">ERS852540_01803</name>
</gene>
<dbReference type="EMBL" id="CZBY01000015">
    <property type="protein sequence ID" value="CUQ88836.1"/>
    <property type="molecule type" value="Genomic_DNA"/>
</dbReference>
<name>A0A174ZXK3_9FIRM</name>
<proteinExistence type="predicted"/>
<keyword evidence="1" id="KW-0238">DNA-binding</keyword>
<evidence type="ECO:0000313" key="4">
    <source>
        <dbReference type="Proteomes" id="UP000095662"/>
    </source>
</evidence>
<dbReference type="CDD" id="cd00093">
    <property type="entry name" value="HTH_XRE"/>
    <property type="match status" value="1"/>
</dbReference>
<dbReference type="STRING" id="39492.ERS852540_01803"/>
<evidence type="ECO:0000256" key="1">
    <source>
        <dbReference type="ARBA" id="ARBA00023125"/>
    </source>
</evidence>
<dbReference type="Pfam" id="PF01381">
    <property type="entry name" value="HTH_3"/>
    <property type="match status" value="1"/>
</dbReference>
<accession>A0A174ZXK3</accession>
<reference evidence="3 4" key="1">
    <citation type="submission" date="2015-09" db="EMBL/GenBank/DDBJ databases">
        <authorList>
            <consortium name="Pathogen Informatics"/>
        </authorList>
    </citation>
    <scope>NUCLEOTIDE SEQUENCE [LARGE SCALE GENOMIC DNA]</scope>
    <source>
        <strain evidence="3 4">2789STDY5834928</strain>
    </source>
</reference>
<dbReference type="AlphaFoldDB" id="A0A174ZXK3"/>